<sequence length="190" mass="21893">MIKKPSFRFRQTWRGRYSSRTGRGCPSPTDINQNVGLGETHTAANDFDAVMHDRPIVTASVRQACVHHVPTGFNENRNTSTSFVYLITIIREILCFLPKTMQKVMVVCKNPFFLLLVVWILYRSHDSSNSNLLEPIKQSKLDEKRLFTSGLFHFIEIDFKRGKKVRPVRRPSTLTKTLDGETEFMVSDLE</sequence>
<dbReference type="Proteomes" id="UP000835052">
    <property type="component" value="Unassembled WGS sequence"/>
</dbReference>
<gene>
    <name evidence="1" type="ORF">CAUJ_LOCUS6322</name>
</gene>
<comment type="caution">
    <text evidence="1">The sequence shown here is derived from an EMBL/GenBank/DDBJ whole genome shotgun (WGS) entry which is preliminary data.</text>
</comment>
<organism evidence="1 2">
    <name type="scientific">Caenorhabditis auriculariae</name>
    <dbReference type="NCBI Taxonomy" id="2777116"/>
    <lineage>
        <taxon>Eukaryota</taxon>
        <taxon>Metazoa</taxon>
        <taxon>Ecdysozoa</taxon>
        <taxon>Nematoda</taxon>
        <taxon>Chromadorea</taxon>
        <taxon>Rhabditida</taxon>
        <taxon>Rhabditina</taxon>
        <taxon>Rhabditomorpha</taxon>
        <taxon>Rhabditoidea</taxon>
        <taxon>Rhabditidae</taxon>
        <taxon>Peloderinae</taxon>
        <taxon>Caenorhabditis</taxon>
    </lineage>
</organism>
<name>A0A8S1H5G8_9PELO</name>
<protein>
    <submittedName>
        <fullName evidence="1">Uncharacterized protein</fullName>
    </submittedName>
</protein>
<keyword evidence="2" id="KW-1185">Reference proteome</keyword>
<dbReference type="AlphaFoldDB" id="A0A8S1H5G8"/>
<evidence type="ECO:0000313" key="2">
    <source>
        <dbReference type="Proteomes" id="UP000835052"/>
    </source>
</evidence>
<evidence type="ECO:0000313" key="1">
    <source>
        <dbReference type="EMBL" id="CAD6190403.1"/>
    </source>
</evidence>
<accession>A0A8S1H5G8</accession>
<dbReference type="EMBL" id="CAJGYM010000015">
    <property type="protein sequence ID" value="CAD6190403.1"/>
    <property type="molecule type" value="Genomic_DNA"/>
</dbReference>
<proteinExistence type="predicted"/>
<reference evidence="1" key="1">
    <citation type="submission" date="2020-10" db="EMBL/GenBank/DDBJ databases">
        <authorList>
            <person name="Kikuchi T."/>
        </authorList>
    </citation>
    <scope>NUCLEOTIDE SEQUENCE</scope>
    <source>
        <strain evidence="1">NKZ352</strain>
    </source>
</reference>